<evidence type="ECO:0000313" key="3">
    <source>
        <dbReference type="Proteomes" id="UP000474757"/>
    </source>
</evidence>
<accession>A0A6B2JEX0</accession>
<name>A0A6B2JEX0_9RHOB</name>
<evidence type="ECO:0008006" key="4">
    <source>
        <dbReference type="Google" id="ProtNLM"/>
    </source>
</evidence>
<keyword evidence="1" id="KW-0472">Membrane</keyword>
<evidence type="ECO:0000313" key="2">
    <source>
        <dbReference type="EMBL" id="NDU99490.1"/>
    </source>
</evidence>
<dbReference type="RefSeq" id="WP_163889034.1">
    <property type="nucleotide sequence ID" value="NZ_JAAFYS010000001.1"/>
</dbReference>
<dbReference type="EMBL" id="JAAGAB010000001">
    <property type="protein sequence ID" value="NDU99490.1"/>
    <property type="molecule type" value="Genomic_DNA"/>
</dbReference>
<comment type="caution">
    <text evidence="2">The sequence shown here is derived from an EMBL/GenBank/DDBJ whole genome shotgun (WGS) entry which is preliminary data.</text>
</comment>
<protein>
    <recommendedName>
        <fullName evidence="4">PH (Pleckstrin Homology) domain-containing protein</fullName>
    </recommendedName>
</protein>
<feature type="transmembrane region" description="Helical" evidence="1">
    <location>
        <begin position="35"/>
        <end position="54"/>
    </location>
</feature>
<feature type="transmembrane region" description="Helical" evidence="1">
    <location>
        <begin position="60"/>
        <end position="83"/>
    </location>
</feature>
<sequence length="202" mass="22666">MSGWESRIEAGERVLWQGRPDGRILWSDIKSTEGAIGALLLLFPVIRLGIWLLAGSTQTGQVSVTEAIALLLGLWFTIGRLVFDAQRRRVTEYALTDRAAYVADRFFGRHLHRYPLREPLLKIEEGPFGLGHVWFAESQYRQRATREVRRATGSSIATINAPVGFRLIGEPALVQRLAREALTARARQLEEAGPMADERDVS</sequence>
<reference evidence="2 3" key="1">
    <citation type="submission" date="2020-02" db="EMBL/GenBank/DDBJ databases">
        <title>Pseudoroseicyclus tamarix, sp. nov., isolated from offshore sediment of a Tamarix chinensis forest.</title>
        <authorList>
            <person name="Gai Y."/>
        </authorList>
    </citation>
    <scope>NUCLEOTIDE SEQUENCE [LARGE SCALE GENOMIC DNA]</scope>
    <source>
        <strain evidence="2 3">CLL3-39</strain>
    </source>
</reference>
<dbReference type="AlphaFoldDB" id="A0A6B2JEX0"/>
<proteinExistence type="predicted"/>
<gene>
    <name evidence="2" type="ORF">GZA08_00720</name>
</gene>
<keyword evidence="3" id="KW-1185">Reference proteome</keyword>
<keyword evidence="1" id="KW-1133">Transmembrane helix</keyword>
<dbReference type="Proteomes" id="UP000474757">
    <property type="component" value="Unassembled WGS sequence"/>
</dbReference>
<organism evidence="2 3">
    <name type="scientific">Pseudoroseicyclus tamaricis</name>
    <dbReference type="NCBI Taxonomy" id="2705421"/>
    <lineage>
        <taxon>Bacteria</taxon>
        <taxon>Pseudomonadati</taxon>
        <taxon>Pseudomonadota</taxon>
        <taxon>Alphaproteobacteria</taxon>
        <taxon>Rhodobacterales</taxon>
        <taxon>Paracoccaceae</taxon>
        <taxon>Pseudoroseicyclus</taxon>
    </lineage>
</organism>
<keyword evidence="1" id="KW-0812">Transmembrane</keyword>
<evidence type="ECO:0000256" key="1">
    <source>
        <dbReference type="SAM" id="Phobius"/>
    </source>
</evidence>